<dbReference type="AlphaFoldDB" id="A0AAJ8LI73"/>
<evidence type="ECO:0000256" key="4">
    <source>
        <dbReference type="ARBA" id="ARBA00023316"/>
    </source>
</evidence>
<dbReference type="Gene3D" id="2.60.120.200">
    <property type="match status" value="1"/>
</dbReference>
<evidence type="ECO:0000256" key="3">
    <source>
        <dbReference type="ARBA" id="ARBA00023180"/>
    </source>
</evidence>
<comment type="subcellular location">
    <subcellularLocation>
        <location evidence="1">Membrane</location>
    </subcellularLocation>
</comment>
<dbReference type="GO" id="GO:0006078">
    <property type="term" value="P:(1-&gt;6)-beta-D-glucan biosynthetic process"/>
    <property type="evidence" value="ECO:0007669"/>
    <property type="project" value="TreeGrafter"/>
</dbReference>
<dbReference type="PANTHER" id="PTHR31361">
    <property type="entry name" value="BETA-GLUCAN SYNTHESIS-ASSOCIATED PROTEIN KRE6-RELATED"/>
    <property type="match status" value="1"/>
</dbReference>
<dbReference type="Pfam" id="PF03935">
    <property type="entry name" value="SKN1_KRE6_Sbg1"/>
    <property type="match status" value="1"/>
</dbReference>
<keyword evidence="6" id="KW-1185">Reference proteome</keyword>
<dbReference type="GO" id="GO:0005789">
    <property type="term" value="C:endoplasmic reticulum membrane"/>
    <property type="evidence" value="ECO:0007669"/>
    <property type="project" value="TreeGrafter"/>
</dbReference>
<reference evidence="5" key="2">
    <citation type="submission" date="2024-01" db="EMBL/GenBank/DDBJ databases">
        <title>Comparative genomics of Cryptococcus and Kwoniella reveals pathogenesis evolution and contrasting modes of karyotype evolution via chromosome fusion or intercentromeric recombination.</title>
        <authorList>
            <person name="Coelho M.A."/>
            <person name="David-Palma M."/>
            <person name="Shea T."/>
            <person name="Bowers K."/>
            <person name="McGinley-Smith S."/>
            <person name="Mohammad A.W."/>
            <person name="Gnirke A."/>
            <person name="Yurkov A.M."/>
            <person name="Nowrousian M."/>
            <person name="Sun S."/>
            <person name="Cuomo C.A."/>
            <person name="Heitman J."/>
        </authorList>
    </citation>
    <scope>NUCLEOTIDE SEQUENCE</scope>
    <source>
        <strain evidence="5">CBS 12478</strain>
    </source>
</reference>
<keyword evidence="4" id="KW-0961">Cell wall biogenesis/degradation</keyword>
<dbReference type="GeneID" id="90829941"/>
<dbReference type="RefSeq" id="XP_065823265.1">
    <property type="nucleotide sequence ID" value="XM_065967193.1"/>
</dbReference>
<accession>A0AAJ8LI73</accession>
<evidence type="ECO:0000256" key="1">
    <source>
        <dbReference type="ARBA" id="ARBA00004370"/>
    </source>
</evidence>
<organism evidence="5 6">
    <name type="scientific">Kwoniella shandongensis</name>
    <dbReference type="NCBI Taxonomy" id="1734106"/>
    <lineage>
        <taxon>Eukaryota</taxon>
        <taxon>Fungi</taxon>
        <taxon>Dikarya</taxon>
        <taxon>Basidiomycota</taxon>
        <taxon>Agaricomycotina</taxon>
        <taxon>Tremellomycetes</taxon>
        <taxon>Tremellales</taxon>
        <taxon>Cryptococcaceae</taxon>
        <taxon>Kwoniella</taxon>
    </lineage>
</organism>
<evidence type="ECO:0000256" key="2">
    <source>
        <dbReference type="ARBA" id="ARBA00023136"/>
    </source>
</evidence>
<dbReference type="GO" id="GO:0005886">
    <property type="term" value="C:plasma membrane"/>
    <property type="evidence" value="ECO:0007669"/>
    <property type="project" value="TreeGrafter"/>
</dbReference>
<dbReference type="Proteomes" id="UP000322225">
    <property type="component" value="Chromosome 5"/>
</dbReference>
<dbReference type="InterPro" id="IPR005629">
    <property type="entry name" value="Skn1/Kre6/Sbg1"/>
</dbReference>
<reference evidence="5" key="1">
    <citation type="submission" date="2017-08" db="EMBL/GenBank/DDBJ databases">
        <authorList>
            <person name="Cuomo C."/>
            <person name="Billmyre B."/>
            <person name="Heitman J."/>
        </authorList>
    </citation>
    <scope>NUCLEOTIDE SEQUENCE</scope>
    <source>
        <strain evidence="5">CBS 12478</strain>
    </source>
</reference>
<sequence>MTKWNSYKGGPYQEAVSSLTYIDNSLYQGTSGQFGVYAFESWADPNNRGSGKITWVSEGTKSWVMEAASVGPDSDMQIGQRLITEEPMAMVVNFGMSSNFAPVDWAHLTWPAEMMIDYVRVYQRPEGRMGCDPADRPTANYIASHANAYNNPNLTTWADAGYNFPKNSLKDQC</sequence>
<dbReference type="SUPFAM" id="SSF49899">
    <property type="entry name" value="Concanavalin A-like lectins/glucanases"/>
    <property type="match status" value="1"/>
</dbReference>
<evidence type="ECO:0008006" key="7">
    <source>
        <dbReference type="Google" id="ProtNLM"/>
    </source>
</evidence>
<protein>
    <recommendedName>
        <fullName evidence="7">GH16 domain-containing protein</fullName>
    </recommendedName>
</protein>
<proteinExistence type="predicted"/>
<evidence type="ECO:0000313" key="6">
    <source>
        <dbReference type="Proteomes" id="UP000322225"/>
    </source>
</evidence>
<gene>
    <name evidence="5" type="ORF">CI109_102754</name>
</gene>
<dbReference type="KEGG" id="ksn:90829941"/>
<name>A0AAJ8LI73_9TREE</name>
<keyword evidence="2" id="KW-0472">Membrane</keyword>
<dbReference type="GO" id="GO:0031505">
    <property type="term" value="P:fungal-type cell wall organization"/>
    <property type="evidence" value="ECO:0007669"/>
    <property type="project" value="TreeGrafter"/>
</dbReference>
<dbReference type="InterPro" id="IPR013320">
    <property type="entry name" value="ConA-like_dom_sf"/>
</dbReference>
<dbReference type="GO" id="GO:0015926">
    <property type="term" value="F:glucosidase activity"/>
    <property type="evidence" value="ECO:0007669"/>
    <property type="project" value="TreeGrafter"/>
</dbReference>
<dbReference type="EMBL" id="CP144055">
    <property type="protein sequence ID" value="WWD18304.1"/>
    <property type="molecule type" value="Genomic_DNA"/>
</dbReference>
<evidence type="ECO:0000313" key="5">
    <source>
        <dbReference type="EMBL" id="WWD18304.1"/>
    </source>
</evidence>
<keyword evidence="3" id="KW-0325">Glycoprotein</keyword>
<dbReference type="PANTHER" id="PTHR31361:SF15">
    <property type="entry name" value="GH16 DOMAIN-CONTAINING PROTEIN"/>
    <property type="match status" value="1"/>
</dbReference>